<evidence type="ECO:0000256" key="4">
    <source>
        <dbReference type="ARBA" id="ARBA00022747"/>
    </source>
</evidence>
<keyword evidence="3 5" id="KW-0949">S-adenosyl-L-methionine</keyword>
<protein>
    <recommendedName>
        <fullName evidence="7">Cytosine-specific methyltransferase</fullName>
        <ecNumber evidence="7">2.1.1.37</ecNumber>
    </recommendedName>
</protein>
<dbReference type="PRINTS" id="PR00105">
    <property type="entry name" value="C5METTRFRASE"/>
</dbReference>
<evidence type="ECO:0000256" key="7">
    <source>
        <dbReference type="RuleBase" id="RU000417"/>
    </source>
</evidence>
<dbReference type="EC" id="2.1.1.37" evidence="7"/>
<dbReference type="PROSITE" id="PS51679">
    <property type="entry name" value="SAM_MT_C5"/>
    <property type="match status" value="1"/>
</dbReference>
<dbReference type="PANTHER" id="PTHR10629">
    <property type="entry name" value="CYTOSINE-SPECIFIC METHYLTRANSFERASE"/>
    <property type="match status" value="1"/>
</dbReference>
<dbReference type="Gene3D" id="1.10.260.40">
    <property type="entry name" value="lambda repressor-like DNA-binding domains"/>
    <property type="match status" value="1"/>
</dbReference>
<dbReference type="GO" id="GO:0032259">
    <property type="term" value="P:methylation"/>
    <property type="evidence" value="ECO:0007669"/>
    <property type="project" value="UniProtKB-KW"/>
</dbReference>
<dbReference type="InterPro" id="IPR029063">
    <property type="entry name" value="SAM-dependent_MTases_sf"/>
</dbReference>
<evidence type="ECO:0000256" key="3">
    <source>
        <dbReference type="ARBA" id="ARBA00022691"/>
    </source>
</evidence>
<dbReference type="InterPro" id="IPR001387">
    <property type="entry name" value="Cro/C1-type_HTH"/>
</dbReference>
<comment type="catalytic activity">
    <reaction evidence="7">
        <text>a 2'-deoxycytidine in DNA + S-adenosyl-L-methionine = a 5-methyl-2'-deoxycytidine in DNA + S-adenosyl-L-homocysteine + H(+)</text>
        <dbReference type="Rhea" id="RHEA:13681"/>
        <dbReference type="Rhea" id="RHEA-COMP:11369"/>
        <dbReference type="Rhea" id="RHEA-COMP:11370"/>
        <dbReference type="ChEBI" id="CHEBI:15378"/>
        <dbReference type="ChEBI" id="CHEBI:57856"/>
        <dbReference type="ChEBI" id="CHEBI:59789"/>
        <dbReference type="ChEBI" id="CHEBI:85452"/>
        <dbReference type="ChEBI" id="CHEBI:85454"/>
        <dbReference type="EC" id="2.1.1.37"/>
    </reaction>
</comment>
<dbReference type="Gene3D" id="3.90.120.10">
    <property type="entry name" value="DNA Methylase, subunit A, domain 2"/>
    <property type="match status" value="1"/>
</dbReference>
<dbReference type="RefSeq" id="WP_343781674.1">
    <property type="nucleotide sequence ID" value="NZ_BAAACZ010000005.1"/>
</dbReference>
<sequence>MYVVNKEKVRSYMNKKGYNTQQELADDLEISKNQLSILLSSKYNPVKTNVLKICEKLDVKFDDIISEQLELSLDLDQGIANNVKKIDDNFIDIRNVKPNHNYKVLELFAGAGGLALGLEKAGFETIGLVENDNKACDTLRHNRPDWNIFESDIEKLTDQDLVEKFNINVGELDLLSGGYPCQAFSYAGKKRGLQDARGTLFYHYAMFVEKLKPKMFLAENVKGLVNHDNGNTLDTMLKTFSDIGYQVSYKVLKALDYDVAQKRERIVIIGMRNDLANQNQDLKILFPNPFGYHLSLKDVLKNVPKSGGTQYPESKKKILEKVPPGGYWRDLPEELAKEYMGKSYYSGGGRTGMARRLSWDEPSLTLTCSPAQKQTERCHPEETRPFTVREYARIQSFPDGWEFNCSIGNAYKQIGNAVPVNMAKAIGLSIISVLNQLPYNTKEGQL</sequence>
<dbReference type="Pfam" id="PF13443">
    <property type="entry name" value="HTH_26"/>
    <property type="match status" value="1"/>
</dbReference>
<dbReference type="InterPro" id="IPR031303">
    <property type="entry name" value="C5_meth_CS"/>
</dbReference>
<dbReference type="PROSITE" id="PS00095">
    <property type="entry name" value="C5_MTASE_2"/>
    <property type="match status" value="1"/>
</dbReference>
<dbReference type="NCBIfam" id="TIGR00675">
    <property type="entry name" value="dcm"/>
    <property type="match status" value="1"/>
</dbReference>
<keyword evidence="1 5" id="KW-0489">Methyltransferase</keyword>
<dbReference type="PANTHER" id="PTHR10629:SF52">
    <property type="entry name" value="DNA (CYTOSINE-5)-METHYLTRANSFERASE 1"/>
    <property type="match status" value="1"/>
</dbReference>
<organism evidence="9 10">
    <name type="scientific">Alkalibacillus silvisoli</name>
    <dbReference type="NCBI Taxonomy" id="392823"/>
    <lineage>
        <taxon>Bacteria</taxon>
        <taxon>Bacillati</taxon>
        <taxon>Bacillota</taxon>
        <taxon>Bacilli</taxon>
        <taxon>Bacillales</taxon>
        <taxon>Bacillaceae</taxon>
        <taxon>Alkalibacillus</taxon>
    </lineage>
</organism>
<dbReference type="GO" id="GO:0008168">
    <property type="term" value="F:methyltransferase activity"/>
    <property type="evidence" value="ECO:0007669"/>
    <property type="project" value="UniProtKB-KW"/>
</dbReference>
<evidence type="ECO:0000313" key="9">
    <source>
        <dbReference type="EMBL" id="GAA0453879.1"/>
    </source>
</evidence>
<dbReference type="CDD" id="cd00315">
    <property type="entry name" value="Cyt_C5_DNA_methylase"/>
    <property type="match status" value="1"/>
</dbReference>
<reference evidence="10" key="1">
    <citation type="journal article" date="2019" name="Int. J. Syst. Evol. Microbiol.">
        <title>The Global Catalogue of Microorganisms (GCM) 10K type strain sequencing project: providing services to taxonomists for standard genome sequencing and annotation.</title>
        <authorList>
            <consortium name="The Broad Institute Genomics Platform"/>
            <consortium name="The Broad Institute Genome Sequencing Center for Infectious Disease"/>
            <person name="Wu L."/>
            <person name="Ma J."/>
        </authorList>
    </citation>
    <scope>NUCLEOTIDE SEQUENCE [LARGE SCALE GENOMIC DNA]</scope>
    <source>
        <strain evidence="10">JCM 14193</strain>
    </source>
</reference>
<evidence type="ECO:0000256" key="1">
    <source>
        <dbReference type="ARBA" id="ARBA00022603"/>
    </source>
</evidence>
<dbReference type="CDD" id="cd00093">
    <property type="entry name" value="HTH_XRE"/>
    <property type="match status" value="1"/>
</dbReference>
<dbReference type="SUPFAM" id="SSF47413">
    <property type="entry name" value="lambda repressor-like DNA-binding domains"/>
    <property type="match status" value="1"/>
</dbReference>
<dbReference type="InterPro" id="IPR010982">
    <property type="entry name" value="Lambda_DNA-bd_dom_sf"/>
</dbReference>
<feature type="active site" evidence="5">
    <location>
        <position position="181"/>
    </location>
</feature>
<comment type="similarity">
    <text evidence="5 6">Belongs to the class I-like SAM-binding methyltransferase superfamily. C5-methyltransferase family.</text>
</comment>
<dbReference type="PROSITE" id="PS50943">
    <property type="entry name" value="HTH_CROC1"/>
    <property type="match status" value="1"/>
</dbReference>
<dbReference type="InterPro" id="IPR018117">
    <property type="entry name" value="C5_DNA_meth_AS"/>
</dbReference>
<dbReference type="SMART" id="SM00530">
    <property type="entry name" value="HTH_XRE"/>
    <property type="match status" value="1"/>
</dbReference>
<dbReference type="SUPFAM" id="SSF53335">
    <property type="entry name" value="S-adenosyl-L-methionine-dependent methyltransferases"/>
    <property type="match status" value="1"/>
</dbReference>
<evidence type="ECO:0000256" key="5">
    <source>
        <dbReference type="PROSITE-ProRule" id="PRU01016"/>
    </source>
</evidence>
<dbReference type="Proteomes" id="UP001500740">
    <property type="component" value="Unassembled WGS sequence"/>
</dbReference>
<dbReference type="Gene3D" id="3.40.50.150">
    <property type="entry name" value="Vaccinia Virus protein VP39"/>
    <property type="match status" value="1"/>
</dbReference>
<evidence type="ECO:0000259" key="8">
    <source>
        <dbReference type="PROSITE" id="PS50943"/>
    </source>
</evidence>
<dbReference type="EMBL" id="BAAACZ010000005">
    <property type="protein sequence ID" value="GAA0453879.1"/>
    <property type="molecule type" value="Genomic_DNA"/>
</dbReference>
<accession>A0ABP3JJL7</accession>
<feature type="domain" description="HTH cro/C1-type" evidence="8">
    <location>
        <begin position="9"/>
        <end position="64"/>
    </location>
</feature>
<dbReference type="InterPro" id="IPR001525">
    <property type="entry name" value="C5_MeTfrase"/>
</dbReference>
<evidence type="ECO:0000256" key="2">
    <source>
        <dbReference type="ARBA" id="ARBA00022679"/>
    </source>
</evidence>
<evidence type="ECO:0000256" key="6">
    <source>
        <dbReference type="RuleBase" id="RU000416"/>
    </source>
</evidence>
<dbReference type="Pfam" id="PF00145">
    <property type="entry name" value="DNA_methylase"/>
    <property type="match status" value="1"/>
</dbReference>
<proteinExistence type="inferred from homology"/>
<dbReference type="PROSITE" id="PS00094">
    <property type="entry name" value="C5_MTASE_1"/>
    <property type="match status" value="1"/>
</dbReference>
<keyword evidence="2 5" id="KW-0808">Transferase</keyword>
<dbReference type="InterPro" id="IPR050390">
    <property type="entry name" value="C5-Methyltransferase"/>
</dbReference>
<evidence type="ECO:0000313" key="10">
    <source>
        <dbReference type="Proteomes" id="UP001500740"/>
    </source>
</evidence>
<comment type="caution">
    <text evidence="9">The sequence shown here is derived from an EMBL/GenBank/DDBJ whole genome shotgun (WGS) entry which is preliminary data.</text>
</comment>
<gene>
    <name evidence="9" type="ORF">GCM10008935_05850</name>
</gene>
<keyword evidence="4" id="KW-0680">Restriction system</keyword>
<name>A0ABP3JJL7_9BACI</name>
<keyword evidence="10" id="KW-1185">Reference proteome</keyword>